<feature type="signal peptide" evidence="1">
    <location>
        <begin position="1"/>
        <end position="27"/>
    </location>
</feature>
<dbReference type="Proteomes" id="UP001067235">
    <property type="component" value="Unassembled WGS sequence"/>
</dbReference>
<sequence>MFKRVLITLASTVVALGLFSGVSPASADVEFPTSGDVIRYEFVSNKKLNDSIIWYDAYSDMQMFPDPDTDDYTGVIFNGTFVGTDGVTYYRVTKTFTSRSTYQLVGGAVSADYENSNGNNYVRCATYVNGVQTSFEYAEGRYATAYC</sequence>
<keyword evidence="1" id="KW-0732">Signal</keyword>
<evidence type="ECO:0000313" key="3">
    <source>
        <dbReference type="Proteomes" id="UP001067235"/>
    </source>
</evidence>
<evidence type="ECO:0000313" key="2">
    <source>
        <dbReference type="EMBL" id="MCZ4551520.1"/>
    </source>
</evidence>
<gene>
    <name evidence="2" type="ORF">O4213_16125</name>
</gene>
<keyword evidence="3" id="KW-1185">Reference proteome</keyword>
<evidence type="ECO:0008006" key="4">
    <source>
        <dbReference type="Google" id="ProtNLM"/>
    </source>
</evidence>
<reference evidence="2" key="1">
    <citation type="submission" date="2022-12" db="EMBL/GenBank/DDBJ databases">
        <authorList>
            <person name="Krivoruchko A.V."/>
            <person name="Elkin A."/>
        </authorList>
    </citation>
    <scope>NUCLEOTIDE SEQUENCE</scope>
    <source>
        <strain evidence="2">IEGM 1388</strain>
    </source>
</reference>
<evidence type="ECO:0000256" key="1">
    <source>
        <dbReference type="SAM" id="SignalP"/>
    </source>
</evidence>
<organism evidence="2 3">
    <name type="scientific">Gordonia rubripertincta</name>
    <name type="common">Rhodococcus corallinus</name>
    <dbReference type="NCBI Taxonomy" id="36822"/>
    <lineage>
        <taxon>Bacteria</taxon>
        <taxon>Bacillati</taxon>
        <taxon>Actinomycetota</taxon>
        <taxon>Actinomycetes</taxon>
        <taxon>Mycobacteriales</taxon>
        <taxon>Gordoniaceae</taxon>
        <taxon>Gordonia</taxon>
    </lineage>
</organism>
<accession>A0ABT4MWX3</accession>
<dbReference type="RefSeq" id="WP_301572363.1">
    <property type="nucleotide sequence ID" value="NZ_JAPWIE010000004.1"/>
</dbReference>
<dbReference type="EMBL" id="JAPWIE010000004">
    <property type="protein sequence ID" value="MCZ4551520.1"/>
    <property type="molecule type" value="Genomic_DNA"/>
</dbReference>
<proteinExistence type="predicted"/>
<comment type="caution">
    <text evidence="2">The sequence shown here is derived from an EMBL/GenBank/DDBJ whole genome shotgun (WGS) entry which is preliminary data.</text>
</comment>
<feature type="chain" id="PRO_5045683601" description="Tat pathway signal sequence domain protein" evidence="1">
    <location>
        <begin position="28"/>
        <end position="147"/>
    </location>
</feature>
<protein>
    <recommendedName>
        <fullName evidence="4">Tat pathway signal sequence domain protein</fullName>
    </recommendedName>
</protein>
<name>A0ABT4MWX3_GORRU</name>